<proteinExistence type="predicted"/>
<comment type="caution">
    <text evidence="8">The sequence shown here is derived from an EMBL/GenBank/DDBJ whole genome shotgun (WGS) entry which is preliminary data.</text>
</comment>
<gene>
    <name evidence="8" type="ORF">GCM10010529_02090</name>
</gene>
<dbReference type="InterPro" id="IPR000719">
    <property type="entry name" value="Prot_kinase_dom"/>
</dbReference>
<keyword evidence="9" id="KW-1185">Reference proteome</keyword>
<keyword evidence="3" id="KW-0418">Kinase</keyword>
<keyword evidence="2" id="KW-0547">Nucleotide-binding</keyword>
<feature type="region of interest" description="Disordered" evidence="5">
    <location>
        <begin position="282"/>
        <end position="348"/>
    </location>
</feature>
<evidence type="ECO:0000256" key="3">
    <source>
        <dbReference type="ARBA" id="ARBA00022777"/>
    </source>
</evidence>
<keyword evidence="4" id="KW-0067">ATP-binding</keyword>
<dbReference type="Pfam" id="PF00069">
    <property type="entry name" value="Pkinase"/>
    <property type="match status" value="1"/>
</dbReference>
<feature type="compositionally biased region" description="Basic and acidic residues" evidence="5">
    <location>
        <begin position="467"/>
        <end position="482"/>
    </location>
</feature>
<evidence type="ECO:0000256" key="2">
    <source>
        <dbReference type="ARBA" id="ARBA00022741"/>
    </source>
</evidence>
<dbReference type="SUPFAM" id="SSF56112">
    <property type="entry name" value="Protein kinase-like (PK-like)"/>
    <property type="match status" value="1"/>
</dbReference>
<keyword evidence="6" id="KW-0812">Transmembrane</keyword>
<evidence type="ECO:0000256" key="5">
    <source>
        <dbReference type="SAM" id="MobiDB-lite"/>
    </source>
</evidence>
<keyword evidence="6" id="KW-0472">Membrane</keyword>
<dbReference type="Gene3D" id="3.30.200.20">
    <property type="entry name" value="Phosphorylase Kinase, domain 1"/>
    <property type="match status" value="1"/>
</dbReference>
<sequence length="570" mass="60491">MSTEQSDPWIGTTVDGRYEIEDRVARGGMSTVYLARDARLGRHVALKVLFPHMAEDRKVVERFEQEARNAALISHPNVVQVLDQGQTRETAYLVMEHVPGATLRTLLKRGPMTPRLALTYAEAILQGLGAAHRAGLVHRDIKPENVLVSRDGRIKLADFGLARAATHHSGTSTLMGTVAYISPELLSGEGADERADIYAVGILLYEMLTGVQPYTGDSPVRVAFQHVNSTVPAPSSTVPGLSSALDEIVRAATRPAVEERPKHADGLLALVVRCREGLTNEELDHQPVGADHPAEELRPGADPAGTAVIPGAAGSALPSAPGEGAETRTGSDASPTDAGAGPTPQDPDATVALSAQEEFPTRVESDVWDDDVAAALLHARSGATLDEDERQTVAEVPTEAFRLPEATGAGDVGTEDLSGAGQDGEQVLTSGQHDEATSVMSPVRPTSSGHGPAEPTSEFSAVGAPRPVRDPEAGDADHEDGTFARGPATWLRRRTESSGDDRRRRQRPLVDLDRPTPTRTWLTIAVIMICGALLVLFAWYLGLSPDLIPSLGDGDAPEPSALLAELLRGD</sequence>
<dbReference type="CDD" id="cd14014">
    <property type="entry name" value="STKc_PknB_like"/>
    <property type="match status" value="1"/>
</dbReference>
<evidence type="ECO:0000313" key="8">
    <source>
        <dbReference type="EMBL" id="GAA3051580.1"/>
    </source>
</evidence>
<keyword evidence="6" id="KW-1133">Transmembrane helix</keyword>
<dbReference type="InterPro" id="IPR008271">
    <property type="entry name" value="Ser/Thr_kinase_AS"/>
</dbReference>
<evidence type="ECO:0000256" key="6">
    <source>
        <dbReference type="SAM" id="Phobius"/>
    </source>
</evidence>
<feature type="domain" description="Protein kinase" evidence="7">
    <location>
        <begin position="18"/>
        <end position="272"/>
    </location>
</feature>
<dbReference type="Gene3D" id="1.10.510.10">
    <property type="entry name" value="Transferase(Phosphotransferase) domain 1"/>
    <property type="match status" value="1"/>
</dbReference>
<evidence type="ECO:0000313" key="9">
    <source>
        <dbReference type="Proteomes" id="UP001500236"/>
    </source>
</evidence>
<evidence type="ECO:0000256" key="4">
    <source>
        <dbReference type="ARBA" id="ARBA00022840"/>
    </source>
</evidence>
<dbReference type="SMART" id="SM00220">
    <property type="entry name" value="S_TKc"/>
    <property type="match status" value="1"/>
</dbReference>
<reference evidence="9" key="1">
    <citation type="journal article" date="2019" name="Int. J. Syst. Evol. Microbiol.">
        <title>The Global Catalogue of Microorganisms (GCM) 10K type strain sequencing project: providing services to taxonomists for standard genome sequencing and annotation.</title>
        <authorList>
            <consortium name="The Broad Institute Genomics Platform"/>
            <consortium name="The Broad Institute Genome Sequencing Center for Infectious Disease"/>
            <person name="Wu L."/>
            <person name="Ma J."/>
        </authorList>
    </citation>
    <scope>NUCLEOTIDE SEQUENCE [LARGE SCALE GENOMIC DNA]</scope>
    <source>
        <strain evidence="9">JCM 14309</strain>
    </source>
</reference>
<evidence type="ECO:0000256" key="1">
    <source>
        <dbReference type="ARBA" id="ARBA00022679"/>
    </source>
</evidence>
<dbReference type="PANTHER" id="PTHR43289">
    <property type="entry name" value="MITOGEN-ACTIVATED PROTEIN KINASE KINASE KINASE 20-RELATED"/>
    <property type="match status" value="1"/>
</dbReference>
<dbReference type="EMBL" id="BAAAVT010000001">
    <property type="protein sequence ID" value="GAA3051580.1"/>
    <property type="molecule type" value="Genomic_DNA"/>
</dbReference>
<accession>A0ABP6LPA5</accession>
<feature type="region of interest" description="Disordered" evidence="5">
    <location>
        <begin position="386"/>
        <end position="514"/>
    </location>
</feature>
<keyword evidence="1" id="KW-0808">Transferase</keyword>
<feature type="transmembrane region" description="Helical" evidence="6">
    <location>
        <begin position="521"/>
        <end position="541"/>
    </location>
</feature>
<feature type="compositionally biased region" description="Polar residues" evidence="5">
    <location>
        <begin position="438"/>
        <end position="449"/>
    </location>
</feature>
<organism evidence="8 9">
    <name type="scientific">Nesterenkonia aethiopica</name>
    <dbReference type="NCBI Taxonomy" id="269144"/>
    <lineage>
        <taxon>Bacteria</taxon>
        <taxon>Bacillati</taxon>
        <taxon>Actinomycetota</taxon>
        <taxon>Actinomycetes</taxon>
        <taxon>Micrococcales</taxon>
        <taxon>Micrococcaceae</taxon>
        <taxon>Nesterenkonia</taxon>
    </lineage>
</organism>
<feature type="compositionally biased region" description="Basic and acidic residues" evidence="5">
    <location>
        <begin position="493"/>
        <end position="514"/>
    </location>
</feature>
<dbReference type="PANTHER" id="PTHR43289:SF34">
    <property type="entry name" value="SERINE_THREONINE-PROTEIN KINASE YBDM-RELATED"/>
    <property type="match status" value="1"/>
</dbReference>
<dbReference type="InterPro" id="IPR011009">
    <property type="entry name" value="Kinase-like_dom_sf"/>
</dbReference>
<dbReference type="PROSITE" id="PS50011">
    <property type="entry name" value="PROTEIN_KINASE_DOM"/>
    <property type="match status" value="1"/>
</dbReference>
<feature type="compositionally biased region" description="Low complexity" evidence="5">
    <location>
        <begin position="310"/>
        <end position="324"/>
    </location>
</feature>
<evidence type="ECO:0000259" key="7">
    <source>
        <dbReference type="PROSITE" id="PS50011"/>
    </source>
</evidence>
<dbReference type="PROSITE" id="PS00108">
    <property type="entry name" value="PROTEIN_KINASE_ST"/>
    <property type="match status" value="1"/>
</dbReference>
<name>A0ABP6LPA5_9MICC</name>
<dbReference type="Proteomes" id="UP001500236">
    <property type="component" value="Unassembled WGS sequence"/>
</dbReference>
<protein>
    <recommendedName>
        <fullName evidence="7">Protein kinase domain-containing protein</fullName>
    </recommendedName>
</protein>
<dbReference type="RefSeq" id="WP_344683462.1">
    <property type="nucleotide sequence ID" value="NZ_BAAAVT010000001.1"/>
</dbReference>